<dbReference type="AlphaFoldDB" id="A0A9P7Z4C8"/>
<feature type="region of interest" description="Disordered" evidence="1">
    <location>
        <begin position="115"/>
        <end position="134"/>
    </location>
</feature>
<dbReference type="InterPro" id="IPR025676">
    <property type="entry name" value="Clr5_dom"/>
</dbReference>
<feature type="region of interest" description="Disordered" evidence="1">
    <location>
        <begin position="158"/>
        <end position="183"/>
    </location>
</feature>
<comment type="caution">
    <text evidence="3">The sequence shown here is derived from an EMBL/GenBank/DDBJ whole genome shotgun (WGS) entry which is preliminary data.</text>
</comment>
<dbReference type="Gene3D" id="1.25.40.10">
    <property type="entry name" value="Tetratricopeptide repeat domain"/>
    <property type="match status" value="1"/>
</dbReference>
<feature type="compositionally biased region" description="Polar residues" evidence="1">
    <location>
        <begin position="162"/>
        <end position="172"/>
    </location>
</feature>
<dbReference type="PANTHER" id="PTHR38788">
    <property type="entry name" value="CLR5 DOMAIN-CONTAINING PROTEIN"/>
    <property type="match status" value="1"/>
</dbReference>
<evidence type="ECO:0000313" key="4">
    <source>
        <dbReference type="Proteomes" id="UP000887226"/>
    </source>
</evidence>
<dbReference type="EMBL" id="MU253852">
    <property type="protein sequence ID" value="KAG9245333.1"/>
    <property type="molecule type" value="Genomic_DNA"/>
</dbReference>
<dbReference type="InterPro" id="IPR011990">
    <property type="entry name" value="TPR-like_helical_dom_sf"/>
</dbReference>
<proteinExistence type="predicted"/>
<protein>
    <recommendedName>
        <fullName evidence="2">Clr5 domain-containing protein</fullName>
    </recommendedName>
</protein>
<sequence>MDDILIMEDDEDYEMTDEALPIPTYPPTRSDWNAYRSTFTQLYWVEDKTLPEVIEIMKVQYDFKATKRMYGQRITEWGLKKNRSAAEREEIARIVSEYRSRGEEAPATLVNNRAVSLPRRSRSSSTGTMASSGTMGSILLTNDLGAIDAPGTMICSPRRGSATWSRVSGGSRTSHDSPSRPIPSPTRLKWVEMIIFQANIFYENDVHKRLLTNSQGSMEIVYPEAEPRTVYTTDFINMNRGAIEAIVGTNPRTGWRMLSEAMDMLGPLFKSKSTYVISDLLDCASLWPDDAPPEISRAVWRHIADMAATILGPTEPTAMVCNALTHLESRDEIYDATQNSLKLILRKFEQYLGPDVPAAISTKAKYTRLLVERGKLVEAEELQREIVQQRQRTYRGGQNVTLAIYRLANLLRQKKDFAGAEKEFLDALKRSREDVADDLKDRNTGTVNVALSMSIVIDLLALLKEEGREEPELSQKLLEEALERCCKHCEFFVDWEKCATYLVDFIPVLDDVLMRQGKVDEAAALRARFPEYISNDDKSS</sequence>
<organism evidence="3 4">
    <name type="scientific">Calycina marina</name>
    <dbReference type="NCBI Taxonomy" id="1763456"/>
    <lineage>
        <taxon>Eukaryota</taxon>
        <taxon>Fungi</taxon>
        <taxon>Dikarya</taxon>
        <taxon>Ascomycota</taxon>
        <taxon>Pezizomycotina</taxon>
        <taxon>Leotiomycetes</taxon>
        <taxon>Helotiales</taxon>
        <taxon>Pezizellaceae</taxon>
        <taxon>Calycina</taxon>
    </lineage>
</organism>
<evidence type="ECO:0000259" key="2">
    <source>
        <dbReference type="Pfam" id="PF14420"/>
    </source>
</evidence>
<feature type="compositionally biased region" description="Low complexity" evidence="1">
    <location>
        <begin position="123"/>
        <end position="134"/>
    </location>
</feature>
<dbReference type="OrthoDB" id="5986190at2759"/>
<gene>
    <name evidence="3" type="ORF">BJ878DRAFT_541379</name>
</gene>
<dbReference type="PANTHER" id="PTHR38788:SF3">
    <property type="entry name" value="CLR5 DOMAIN-CONTAINING PROTEIN"/>
    <property type="match status" value="1"/>
</dbReference>
<evidence type="ECO:0000256" key="1">
    <source>
        <dbReference type="SAM" id="MobiDB-lite"/>
    </source>
</evidence>
<evidence type="ECO:0000313" key="3">
    <source>
        <dbReference type="EMBL" id="KAG9245333.1"/>
    </source>
</evidence>
<feature type="domain" description="Clr5" evidence="2">
    <location>
        <begin position="29"/>
        <end position="81"/>
    </location>
</feature>
<name>A0A9P7Z4C8_9HELO</name>
<keyword evidence="4" id="KW-1185">Reference proteome</keyword>
<reference evidence="3" key="1">
    <citation type="journal article" date="2021" name="IMA Fungus">
        <title>Genomic characterization of three marine fungi, including Emericellopsis atlantica sp. nov. with signatures of a generalist lifestyle and marine biomass degradation.</title>
        <authorList>
            <person name="Hagestad O.C."/>
            <person name="Hou L."/>
            <person name="Andersen J.H."/>
            <person name="Hansen E.H."/>
            <person name="Altermark B."/>
            <person name="Li C."/>
            <person name="Kuhnert E."/>
            <person name="Cox R.J."/>
            <person name="Crous P.W."/>
            <person name="Spatafora J.W."/>
            <person name="Lail K."/>
            <person name="Amirebrahimi M."/>
            <person name="Lipzen A."/>
            <person name="Pangilinan J."/>
            <person name="Andreopoulos W."/>
            <person name="Hayes R.D."/>
            <person name="Ng V."/>
            <person name="Grigoriev I.V."/>
            <person name="Jackson S.A."/>
            <person name="Sutton T.D.S."/>
            <person name="Dobson A.D.W."/>
            <person name="Rama T."/>
        </authorList>
    </citation>
    <scope>NUCLEOTIDE SEQUENCE</scope>
    <source>
        <strain evidence="3">TRa3180A</strain>
    </source>
</reference>
<dbReference type="Proteomes" id="UP000887226">
    <property type="component" value="Unassembled WGS sequence"/>
</dbReference>
<dbReference type="Pfam" id="PF14420">
    <property type="entry name" value="Clr5"/>
    <property type="match status" value="1"/>
</dbReference>
<accession>A0A9P7Z4C8</accession>